<name>A0AAD7H987_9AGAR</name>
<evidence type="ECO:0000313" key="3">
    <source>
        <dbReference type="Proteomes" id="UP001215598"/>
    </source>
</evidence>
<keyword evidence="3" id="KW-1185">Reference proteome</keyword>
<feature type="compositionally biased region" description="Polar residues" evidence="1">
    <location>
        <begin position="23"/>
        <end position="37"/>
    </location>
</feature>
<comment type="caution">
    <text evidence="2">The sequence shown here is derived from an EMBL/GenBank/DDBJ whole genome shotgun (WGS) entry which is preliminary data.</text>
</comment>
<feature type="region of interest" description="Disordered" evidence="1">
    <location>
        <begin position="1"/>
        <end position="38"/>
    </location>
</feature>
<evidence type="ECO:0000256" key="1">
    <source>
        <dbReference type="SAM" id="MobiDB-lite"/>
    </source>
</evidence>
<proteinExistence type="predicted"/>
<sequence length="229" mass="25805">MSSVGKSRGVTPIVPTDELATTGELTTPRELTSTSEPSKVELKLTHAQKQAKEQAEEDLFLVNNYFSRIGRRQRIHEHAVHLHLKSPTKNSLRLVVETFDHLYDLETQVPPPLYPHNDTFDAKAAVARGRALAFSPDTAKAERVWAYGLPYTDGEAIERYLTNLGHHTDDQLPPTQGGRRDVLEAHHNTDPWTSTFDIEGAKEALQRIQTLARRLLPQHECQFGEGEKK</sequence>
<dbReference type="Proteomes" id="UP001215598">
    <property type="component" value="Unassembled WGS sequence"/>
</dbReference>
<protein>
    <submittedName>
        <fullName evidence="2">Uncharacterized protein</fullName>
    </submittedName>
</protein>
<evidence type="ECO:0000313" key="2">
    <source>
        <dbReference type="EMBL" id="KAJ7715059.1"/>
    </source>
</evidence>
<organism evidence="2 3">
    <name type="scientific">Mycena metata</name>
    <dbReference type="NCBI Taxonomy" id="1033252"/>
    <lineage>
        <taxon>Eukaryota</taxon>
        <taxon>Fungi</taxon>
        <taxon>Dikarya</taxon>
        <taxon>Basidiomycota</taxon>
        <taxon>Agaricomycotina</taxon>
        <taxon>Agaricomycetes</taxon>
        <taxon>Agaricomycetidae</taxon>
        <taxon>Agaricales</taxon>
        <taxon>Marasmiineae</taxon>
        <taxon>Mycenaceae</taxon>
        <taxon>Mycena</taxon>
    </lineage>
</organism>
<dbReference type="EMBL" id="JARKIB010000315">
    <property type="protein sequence ID" value="KAJ7715059.1"/>
    <property type="molecule type" value="Genomic_DNA"/>
</dbReference>
<dbReference type="AlphaFoldDB" id="A0AAD7H987"/>
<accession>A0AAD7H987</accession>
<reference evidence="2" key="1">
    <citation type="submission" date="2023-03" db="EMBL/GenBank/DDBJ databases">
        <title>Massive genome expansion in bonnet fungi (Mycena s.s.) driven by repeated elements and novel gene families across ecological guilds.</title>
        <authorList>
            <consortium name="Lawrence Berkeley National Laboratory"/>
            <person name="Harder C.B."/>
            <person name="Miyauchi S."/>
            <person name="Viragh M."/>
            <person name="Kuo A."/>
            <person name="Thoen E."/>
            <person name="Andreopoulos B."/>
            <person name="Lu D."/>
            <person name="Skrede I."/>
            <person name="Drula E."/>
            <person name="Henrissat B."/>
            <person name="Morin E."/>
            <person name="Kohler A."/>
            <person name="Barry K."/>
            <person name="LaButti K."/>
            <person name="Morin E."/>
            <person name="Salamov A."/>
            <person name="Lipzen A."/>
            <person name="Mereny Z."/>
            <person name="Hegedus B."/>
            <person name="Baldrian P."/>
            <person name="Stursova M."/>
            <person name="Weitz H."/>
            <person name="Taylor A."/>
            <person name="Grigoriev I.V."/>
            <person name="Nagy L.G."/>
            <person name="Martin F."/>
            <person name="Kauserud H."/>
        </authorList>
    </citation>
    <scope>NUCLEOTIDE SEQUENCE</scope>
    <source>
        <strain evidence="2">CBHHK182m</strain>
    </source>
</reference>
<gene>
    <name evidence="2" type="ORF">B0H16DRAFT_1742276</name>
</gene>